<evidence type="ECO:0000313" key="2">
    <source>
        <dbReference type="EMBL" id="USQ97367.1"/>
    </source>
</evidence>
<proteinExistence type="predicted"/>
<keyword evidence="1" id="KW-0812">Transmembrane</keyword>
<dbReference type="EMBL" id="CP096040">
    <property type="protein sequence ID" value="USQ97367.1"/>
    <property type="molecule type" value="Genomic_DNA"/>
</dbReference>
<feature type="transmembrane region" description="Helical" evidence="1">
    <location>
        <begin position="112"/>
        <end position="131"/>
    </location>
</feature>
<feature type="transmembrane region" description="Helical" evidence="1">
    <location>
        <begin position="71"/>
        <end position="91"/>
    </location>
</feature>
<accession>A0ABY4ZX02</accession>
<feature type="transmembrane region" description="Helical" evidence="1">
    <location>
        <begin position="137"/>
        <end position="158"/>
    </location>
</feature>
<organism evidence="2 3">
    <name type="scientific">Caulobacter segnis</name>
    <dbReference type="NCBI Taxonomy" id="88688"/>
    <lineage>
        <taxon>Bacteria</taxon>
        <taxon>Pseudomonadati</taxon>
        <taxon>Pseudomonadota</taxon>
        <taxon>Alphaproteobacteria</taxon>
        <taxon>Caulobacterales</taxon>
        <taxon>Caulobacteraceae</taxon>
        <taxon>Caulobacter</taxon>
    </lineage>
</organism>
<dbReference type="Proteomes" id="UP001057520">
    <property type="component" value="Chromosome"/>
</dbReference>
<reference evidence="2 3" key="1">
    <citation type="submission" date="2022-04" db="EMBL/GenBank/DDBJ databases">
        <title>Genome sequence of soybean root-associated Caulobacter segnis RL271.</title>
        <authorList>
            <person name="Longley R."/>
            <person name="Bonito G."/>
            <person name="Trigodet F."/>
            <person name="Crosson S."/>
            <person name="Fiebig A."/>
        </authorList>
    </citation>
    <scope>NUCLEOTIDE SEQUENCE [LARGE SCALE GENOMIC DNA]</scope>
    <source>
        <strain evidence="2 3">RL271</strain>
    </source>
</reference>
<evidence type="ECO:0000313" key="3">
    <source>
        <dbReference type="Proteomes" id="UP001057520"/>
    </source>
</evidence>
<keyword evidence="1" id="KW-0472">Membrane</keyword>
<keyword evidence="1" id="KW-1133">Transmembrane helix</keyword>
<gene>
    <name evidence="2" type="ORF">MZV50_07455</name>
</gene>
<evidence type="ECO:0000256" key="1">
    <source>
        <dbReference type="SAM" id="Phobius"/>
    </source>
</evidence>
<protein>
    <submittedName>
        <fullName evidence="2">Uncharacterized protein</fullName>
    </submittedName>
</protein>
<sequence length="168" mass="17758">MSLSSLATRQAIRTPNVAALVGSPPAVQKDVFEPLTRYLPTETITLFLAAIAAGVQTPSIDVDGIELHTSLVLYAGFALLTPTLYLSLAYVKQREAERQAGASKAPFRPHPWPPIAATIAFLIWALSLKGVMSDSGLAKWGGLLAVAAIVVSSLLSLVDRVLNLKPAA</sequence>
<keyword evidence="3" id="KW-1185">Reference proteome</keyword>
<name>A0ABY4ZX02_9CAUL</name>